<sequence>MLDVVVAEENPAIKALTSTQIQYLLVDLEDIAPVDLPRQLPPLRTIQHQIDMVSGANLPNLQHYRMSLTEHKAMKQIIDDLLQKQMIQPSLSPCAVPALLVPKKDWSWRICIDSSRAVNKITIKYHFSVPKIEDMLDHLAGATMFTKLDL</sequence>
<reference evidence="1" key="1">
    <citation type="journal article" date="2022" name="Front. Genet.">
        <title>Chromosome-Scale Assembly of the Dendrobium nobile Genome Provides Insights Into the Molecular Mechanism of the Biosynthesis of the Medicinal Active Ingredient of Dendrobium.</title>
        <authorList>
            <person name="Xu Q."/>
            <person name="Niu S.-C."/>
            <person name="Li K.-L."/>
            <person name="Zheng P.-J."/>
            <person name="Zhang X.-J."/>
            <person name="Jia Y."/>
            <person name="Liu Y."/>
            <person name="Niu Y.-X."/>
            <person name="Yu L.-H."/>
            <person name="Chen D.-F."/>
            <person name="Zhang G.-Q."/>
        </authorList>
    </citation>
    <scope>NUCLEOTIDE SEQUENCE</scope>
    <source>
        <tissue evidence="1">Leaf</tissue>
    </source>
</reference>
<dbReference type="SUPFAM" id="SSF56672">
    <property type="entry name" value="DNA/RNA polymerases"/>
    <property type="match status" value="1"/>
</dbReference>
<organism evidence="1 2">
    <name type="scientific">Dendrobium nobile</name>
    <name type="common">Orchid</name>
    <dbReference type="NCBI Taxonomy" id="94219"/>
    <lineage>
        <taxon>Eukaryota</taxon>
        <taxon>Viridiplantae</taxon>
        <taxon>Streptophyta</taxon>
        <taxon>Embryophyta</taxon>
        <taxon>Tracheophyta</taxon>
        <taxon>Spermatophyta</taxon>
        <taxon>Magnoliopsida</taxon>
        <taxon>Liliopsida</taxon>
        <taxon>Asparagales</taxon>
        <taxon>Orchidaceae</taxon>
        <taxon>Epidendroideae</taxon>
        <taxon>Malaxideae</taxon>
        <taxon>Dendrobiinae</taxon>
        <taxon>Dendrobium</taxon>
    </lineage>
</organism>
<dbReference type="PANTHER" id="PTHR37984">
    <property type="entry name" value="PROTEIN CBG26694"/>
    <property type="match status" value="1"/>
</dbReference>
<proteinExistence type="predicted"/>
<dbReference type="AlphaFoldDB" id="A0A8T3CAZ2"/>
<protein>
    <submittedName>
        <fullName evidence="1">Uncharacterized protein</fullName>
    </submittedName>
</protein>
<evidence type="ECO:0000313" key="2">
    <source>
        <dbReference type="Proteomes" id="UP000829196"/>
    </source>
</evidence>
<keyword evidence="2" id="KW-1185">Reference proteome</keyword>
<name>A0A8T3CAZ2_DENNO</name>
<dbReference type="InterPro" id="IPR043128">
    <property type="entry name" value="Rev_trsase/Diguanyl_cyclase"/>
</dbReference>
<comment type="caution">
    <text evidence="1">The sequence shown here is derived from an EMBL/GenBank/DDBJ whole genome shotgun (WGS) entry which is preliminary data.</text>
</comment>
<dbReference type="InterPro" id="IPR043502">
    <property type="entry name" value="DNA/RNA_pol_sf"/>
</dbReference>
<dbReference type="EMBL" id="JAGYWB010000002">
    <property type="protein sequence ID" value="KAI0528935.1"/>
    <property type="molecule type" value="Genomic_DNA"/>
</dbReference>
<dbReference type="Proteomes" id="UP000829196">
    <property type="component" value="Unassembled WGS sequence"/>
</dbReference>
<dbReference type="OrthoDB" id="784905at2759"/>
<dbReference type="PANTHER" id="PTHR37984:SF5">
    <property type="entry name" value="PROTEIN NYNRIN-LIKE"/>
    <property type="match status" value="1"/>
</dbReference>
<gene>
    <name evidence="1" type="ORF">KFK09_001479</name>
</gene>
<dbReference type="Gene3D" id="3.10.10.10">
    <property type="entry name" value="HIV Type 1 Reverse Transcriptase, subunit A, domain 1"/>
    <property type="match status" value="1"/>
</dbReference>
<dbReference type="Gene3D" id="3.30.70.270">
    <property type="match status" value="1"/>
</dbReference>
<dbReference type="InterPro" id="IPR050951">
    <property type="entry name" value="Retrovirus_Pol_polyprotein"/>
</dbReference>
<accession>A0A8T3CAZ2</accession>
<dbReference type="SMR" id="A0A8T3CAZ2"/>
<evidence type="ECO:0000313" key="1">
    <source>
        <dbReference type="EMBL" id="KAI0528935.1"/>
    </source>
</evidence>